<reference evidence="2" key="1">
    <citation type="journal article" date="2013" name="J. Plant Res.">
        <title>Effect of fungi and light on seed germination of three Opuntia species from semiarid lands of central Mexico.</title>
        <authorList>
            <person name="Delgado-Sanchez P."/>
            <person name="Jimenez-Bremont J.F."/>
            <person name="Guerrero-Gonzalez Mde L."/>
            <person name="Flores J."/>
        </authorList>
    </citation>
    <scope>NUCLEOTIDE SEQUENCE</scope>
    <source>
        <tissue evidence="2">Cladode</tissue>
    </source>
</reference>
<evidence type="ECO:0000313" key="2">
    <source>
        <dbReference type="EMBL" id="MBA4672682.1"/>
    </source>
</evidence>
<dbReference type="EMBL" id="GISG01256177">
    <property type="protein sequence ID" value="MBA4672682.1"/>
    <property type="molecule type" value="Transcribed_RNA"/>
</dbReference>
<keyword evidence="1" id="KW-0812">Transmembrane</keyword>
<name>A0A7C9EN74_OPUST</name>
<organism evidence="2">
    <name type="scientific">Opuntia streptacantha</name>
    <name type="common">Prickly pear cactus</name>
    <name type="synonym">Opuntia cardona</name>
    <dbReference type="NCBI Taxonomy" id="393608"/>
    <lineage>
        <taxon>Eukaryota</taxon>
        <taxon>Viridiplantae</taxon>
        <taxon>Streptophyta</taxon>
        <taxon>Embryophyta</taxon>
        <taxon>Tracheophyta</taxon>
        <taxon>Spermatophyta</taxon>
        <taxon>Magnoliopsida</taxon>
        <taxon>eudicotyledons</taxon>
        <taxon>Gunneridae</taxon>
        <taxon>Pentapetalae</taxon>
        <taxon>Caryophyllales</taxon>
        <taxon>Cactineae</taxon>
        <taxon>Cactaceae</taxon>
        <taxon>Opuntioideae</taxon>
        <taxon>Opuntia</taxon>
    </lineage>
</organism>
<keyword evidence="1" id="KW-1133">Transmembrane helix</keyword>
<reference evidence="2" key="2">
    <citation type="submission" date="2020-07" db="EMBL/GenBank/DDBJ databases">
        <authorList>
            <person name="Vera ALvarez R."/>
            <person name="Arias-Moreno D.M."/>
            <person name="Jimenez-Jacinto V."/>
            <person name="Jimenez-Bremont J.F."/>
            <person name="Swaminathan K."/>
            <person name="Moose S.P."/>
            <person name="Guerrero-Gonzalez M.L."/>
            <person name="Marino-Ramirez L."/>
            <person name="Landsman D."/>
            <person name="Rodriguez-Kessler M."/>
            <person name="Delgado-Sanchez P."/>
        </authorList>
    </citation>
    <scope>NUCLEOTIDE SEQUENCE</scope>
    <source>
        <tissue evidence="2">Cladode</tissue>
    </source>
</reference>
<keyword evidence="1" id="KW-0472">Membrane</keyword>
<accession>A0A7C9EN74</accession>
<feature type="transmembrane region" description="Helical" evidence="1">
    <location>
        <begin position="95"/>
        <end position="115"/>
    </location>
</feature>
<evidence type="ECO:0000256" key="1">
    <source>
        <dbReference type="SAM" id="Phobius"/>
    </source>
</evidence>
<protein>
    <submittedName>
        <fullName evidence="2">Uncharacterized protein</fullName>
    </submittedName>
</protein>
<sequence length="118" mass="13195">MMNTFSIEQSYRLVANNFKAESKLPQLTTFSKFPATKSLERVRTTLSLPGKGRFLRGILSHVFLPIITAFFFSGFDVFIVISLKNLRSDGNFQGNLPSLPIPISLVAATTTWYVLCTT</sequence>
<proteinExistence type="predicted"/>
<feature type="transmembrane region" description="Helical" evidence="1">
    <location>
        <begin position="58"/>
        <end position="83"/>
    </location>
</feature>
<dbReference type="AlphaFoldDB" id="A0A7C9EN74"/>